<reference evidence="2 4" key="1">
    <citation type="submission" date="2015-04" db="EMBL/GenBank/DDBJ databases">
        <title>The draft genome sequence of Roseovarius indicus B108T.</title>
        <authorList>
            <person name="Li G."/>
            <person name="Lai Q."/>
            <person name="Shao Z."/>
            <person name="Yan P."/>
        </authorList>
    </citation>
    <scope>NUCLEOTIDE SEQUENCE [LARGE SCALE GENOMIC DNA]</scope>
    <source>
        <strain evidence="2 4">B108</strain>
    </source>
</reference>
<dbReference type="Pfam" id="PF26233">
    <property type="entry name" value="NicX"/>
    <property type="match status" value="1"/>
</dbReference>
<name>A0A0T5P4B1_9RHOB</name>
<dbReference type="EMBL" id="LAXI01000019">
    <property type="protein sequence ID" value="KRS15726.1"/>
    <property type="molecule type" value="Genomic_DNA"/>
</dbReference>
<dbReference type="GO" id="GO:0046872">
    <property type="term" value="F:metal ion binding"/>
    <property type="evidence" value="ECO:0007669"/>
    <property type="project" value="UniProtKB-KW"/>
</dbReference>
<dbReference type="PANTHER" id="PTHR34448:SF1">
    <property type="entry name" value="BLL6088 PROTEIN"/>
    <property type="match status" value="1"/>
</dbReference>
<dbReference type="AlphaFoldDB" id="A0A0T5P4B1"/>
<keyword evidence="1" id="KW-0479">Metal-binding</keyword>
<accession>A0A0T5P4B1</accession>
<evidence type="ECO:0000313" key="5">
    <source>
        <dbReference type="Proteomes" id="UP000325785"/>
    </source>
</evidence>
<dbReference type="InterPro" id="IPR052170">
    <property type="entry name" value="M29_Exopeptidase"/>
</dbReference>
<dbReference type="STRING" id="540747.SAMN04488031_10626"/>
<evidence type="ECO:0008006" key="6">
    <source>
        <dbReference type="Google" id="ProtNLM"/>
    </source>
</evidence>
<gene>
    <name evidence="3" type="ORF">RIdsm_00923</name>
    <name evidence="2" type="ORF">XM52_21915</name>
</gene>
<dbReference type="RefSeq" id="WP_057819583.1">
    <property type="nucleotide sequence ID" value="NZ_CP031598.1"/>
</dbReference>
<reference evidence="3 5" key="2">
    <citation type="submission" date="2018-08" db="EMBL/GenBank/DDBJ databases">
        <title>Genetic Globetrotter - A new plasmid hitch-hiking vast phylogenetic and geographic distances.</title>
        <authorList>
            <person name="Vollmers J."/>
            <person name="Petersen J."/>
        </authorList>
    </citation>
    <scope>NUCLEOTIDE SEQUENCE [LARGE SCALE GENOMIC DNA]</scope>
    <source>
        <strain evidence="3 5">DSM 26383</strain>
    </source>
</reference>
<organism evidence="2 4">
    <name type="scientific">Roseovarius indicus</name>
    <dbReference type="NCBI Taxonomy" id="540747"/>
    <lineage>
        <taxon>Bacteria</taxon>
        <taxon>Pseudomonadati</taxon>
        <taxon>Pseudomonadota</taxon>
        <taxon>Alphaproteobacteria</taxon>
        <taxon>Rhodobacterales</taxon>
        <taxon>Roseobacteraceae</taxon>
        <taxon>Roseovarius</taxon>
    </lineage>
</organism>
<proteinExistence type="predicted"/>
<dbReference type="PATRIC" id="fig|540747.5.peg.2156"/>
<dbReference type="SUPFAM" id="SSF144052">
    <property type="entry name" value="Thermophilic metalloprotease-like"/>
    <property type="match status" value="1"/>
</dbReference>
<keyword evidence="4" id="KW-1185">Reference proteome</keyword>
<protein>
    <recommendedName>
        <fullName evidence="6">Leucyl aminopeptidase (Aminopeptidase T)</fullName>
    </recommendedName>
</protein>
<dbReference type="Proteomes" id="UP000325785">
    <property type="component" value="Chromosome"/>
</dbReference>
<evidence type="ECO:0000313" key="2">
    <source>
        <dbReference type="EMBL" id="KRS15726.1"/>
    </source>
</evidence>
<dbReference type="KEGG" id="rid:RIdsm_00923"/>
<dbReference type="InterPro" id="IPR058739">
    <property type="entry name" value="NicX"/>
</dbReference>
<evidence type="ECO:0000313" key="4">
    <source>
        <dbReference type="Proteomes" id="UP000051401"/>
    </source>
</evidence>
<sequence>MEAISRYGTPPTRLISMMKSFEYPFRNVKAGDKFAILTDDQMDPLIWQAMMGSLHAKGAEACLALYPKRAHHCADPSPMAIGAAKEADVVIAMTTTALNSGTPGLRKIRSEGGATGKTPIWLWEEINQEILIDGGGSCGEADVVEMCRIQGRMGEICDAGKTIRVTTPGGSDLTADITGYPDGALARRWGAIPFERNPETDRFGTSPGTWPFGEFHVEPLAGTANGRIFWDHTGQHPAGQWHEPVTLEIENGKVVDISGGHEADQIKAYLDAYGDENSLTVGGEISIGTNPKCPPYTGNMRSEKKRYGAMHFGIGHGADRGEVVSRLRLEAISDRVTMVVDDEHVLAENGKILV</sequence>
<dbReference type="PANTHER" id="PTHR34448">
    <property type="entry name" value="AMINOPEPTIDASE"/>
    <property type="match status" value="1"/>
</dbReference>
<evidence type="ECO:0000313" key="3">
    <source>
        <dbReference type="EMBL" id="QEW25138.1"/>
    </source>
</evidence>
<dbReference type="EMBL" id="CP031598">
    <property type="protein sequence ID" value="QEW25138.1"/>
    <property type="molecule type" value="Genomic_DNA"/>
</dbReference>
<evidence type="ECO:0000256" key="1">
    <source>
        <dbReference type="ARBA" id="ARBA00022723"/>
    </source>
</evidence>
<dbReference type="Proteomes" id="UP000051401">
    <property type="component" value="Unassembled WGS sequence"/>
</dbReference>
<dbReference type="OrthoDB" id="6918951at2"/>